<evidence type="ECO:0000256" key="13">
    <source>
        <dbReference type="PIRSR" id="PIRSR606262-3"/>
    </source>
</evidence>
<evidence type="ECO:0000259" key="15">
    <source>
        <dbReference type="PROSITE" id="PS51747"/>
    </source>
</evidence>
<dbReference type="InterPro" id="IPR016192">
    <property type="entry name" value="APOBEC/CMP_deaminase_Zn-bd"/>
</dbReference>
<organism evidence="16 17">
    <name type="scientific">Legionella israelensis</name>
    <dbReference type="NCBI Taxonomy" id="454"/>
    <lineage>
        <taxon>Bacteria</taxon>
        <taxon>Pseudomonadati</taxon>
        <taxon>Pseudomonadota</taxon>
        <taxon>Gammaproteobacteria</taxon>
        <taxon>Legionellales</taxon>
        <taxon>Legionellaceae</taxon>
        <taxon>Legionella</taxon>
    </lineage>
</organism>
<evidence type="ECO:0000256" key="8">
    <source>
        <dbReference type="ARBA" id="ARBA00022833"/>
    </source>
</evidence>
<dbReference type="NCBIfam" id="TIGR01354">
    <property type="entry name" value="cyt_deam_tetra"/>
    <property type="match status" value="1"/>
</dbReference>
<keyword evidence="6 13" id="KW-0479">Metal-binding</keyword>
<comment type="function">
    <text evidence="2 14">This enzyme scavenges exogenous and endogenous cytidine and 2'-deoxycytidine for UMP synthesis.</text>
</comment>
<dbReference type="InterPro" id="IPR006262">
    <property type="entry name" value="Cyt_deam_tetra"/>
</dbReference>
<evidence type="ECO:0000256" key="5">
    <source>
        <dbReference type="ARBA" id="ARBA00018266"/>
    </source>
</evidence>
<feature type="domain" description="CMP/dCMP-type deaminase" evidence="15">
    <location>
        <begin position="3"/>
        <end position="130"/>
    </location>
</feature>
<dbReference type="GO" id="GO:0004126">
    <property type="term" value="F:cytidine deaminase activity"/>
    <property type="evidence" value="ECO:0007669"/>
    <property type="project" value="UniProtKB-UniRule"/>
</dbReference>
<comment type="catalytic activity">
    <reaction evidence="10 14">
        <text>2'-deoxycytidine + H2O + H(+) = 2'-deoxyuridine + NH4(+)</text>
        <dbReference type="Rhea" id="RHEA:13433"/>
        <dbReference type="ChEBI" id="CHEBI:15377"/>
        <dbReference type="ChEBI" id="CHEBI:15378"/>
        <dbReference type="ChEBI" id="CHEBI:15698"/>
        <dbReference type="ChEBI" id="CHEBI:16450"/>
        <dbReference type="ChEBI" id="CHEBI:28938"/>
        <dbReference type="EC" id="3.5.4.5"/>
    </reaction>
</comment>
<dbReference type="RefSeq" id="WP_058501984.1">
    <property type="nucleotide sequence ID" value="NZ_CAAAJA010000039.1"/>
</dbReference>
<dbReference type="PANTHER" id="PTHR11644:SF2">
    <property type="entry name" value="CYTIDINE DEAMINASE"/>
    <property type="match status" value="1"/>
</dbReference>
<proteinExistence type="inferred from homology"/>
<evidence type="ECO:0000256" key="4">
    <source>
        <dbReference type="ARBA" id="ARBA00012783"/>
    </source>
</evidence>
<dbReference type="InterPro" id="IPR016193">
    <property type="entry name" value="Cytidine_deaminase-like"/>
</dbReference>
<dbReference type="Proteomes" id="UP000054761">
    <property type="component" value="Unassembled WGS sequence"/>
</dbReference>
<keyword evidence="8 13" id="KW-0862">Zinc</keyword>
<feature type="active site" description="Proton donor" evidence="12">
    <location>
        <position position="57"/>
    </location>
</feature>
<dbReference type="CDD" id="cd01283">
    <property type="entry name" value="cytidine_deaminase"/>
    <property type="match status" value="1"/>
</dbReference>
<dbReference type="NCBIfam" id="NF004064">
    <property type="entry name" value="PRK05578.1"/>
    <property type="match status" value="1"/>
</dbReference>
<dbReference type="GO" id="GO:0008270">
    <property type="term" value="F:zinc ion binding"/>
    <property type="evidence" value="ECO:0007669"/>
    <property type="project" value="UniProtKB-UniRule"/>
</dbReference>
<keyword evidence="17" id="KW-1185">Reference proteome</keyword>
<evidence type="ECO:0000256" key="11">
    <source>
        <dbReference type="ARBA" id="ARBA00049558"/>
    </source>
</evidence>
<evidence type="ECO:0000256" key="12">
    <source>
        <dbReference type="PIRSR" id="PIRSR606262-1"/>
    </source>
</evidence>
<dbReference type="GO" id="GO:0005829">
    <property type="term" value="C:cytosol"/>
    <property type="evidence" value="ECO:0007669"/>
    <property type="project" value="TreeGrafter"/>
</dbReference>
<dbReference type="PROSITE" id="PS00903">
    <property type="entry name" value="CYT_DCMP_DEAMINASES_1"/>
    <property type="match status" value="1"/>
</dbReference>
<keyword evidence="7 14" id="KW-0378">Hydrolase</keyword>
<sequence>MNEKINEMISIAHEALKNSYAPYSNFHVASCIMSENGQIFTGVNVENGAHSMAICAESSAICQMIAAGQQKIKDLVVLASSEQLCPPCGACRQRIQEFSTDETRVYMCNKDGIINVLTINELLPLAFCFNPYSGNI</sequence>
<evidence type="ECO:0000256" key="10">
    <source>
        <dbReference type="ARBA" id="ARBA00049252"/>
    </source>
</evidence>
<gene>
    <name evidence="16" type="primary">cdd</name>
    <name evidence="16" type="ORF">Lisr_1642</name>
</gene>
<dbReference type="FunFam" id="3.40.140.10:FF:000008">
    <property type="entry name" value="Cytidine deaminase"/>
    <property type="match status" value="1"/>
</dbReference>
<dbReference type="SUPFAM" id="SSF53927">
    <property type="entry name" value="Cytidine deaminase-like"/>
    <property type="match status" value="1"/>
</dbReference>
<evidence type="ECO:0000256" key="7">
    <source>
        <dbReference type="ARBA" id="ARBA00022801"/>
    </source>
</evidence>
<feature type="binding site" evidence="13">
    <location>
        <position position="55"/>
    </location>
    <ligand>
        <name>Zn(2+)</name>
        <dbReference type="ChEBI" id="CHEBI:29105"/>
        <note>catalytic</note>
    </ligand>
</feature>
<accession>A0A0W0VL93</accession>
<evidence type="ECO:0000256" key="3">
    <source>
        <dbReference type="ARBA" id="ARBA00006576"/>
    </source>
</evidence>
<feature type="binding site" evidence="13">
    <location>
        <position position="88"/>
    </location>
    <ligand>
        <name>Zn(2+)</name>
        <dbReference type="ChEBI" id="CHEBI:29105"/>
        <note>catalytic</note>
    </ligand>
</feature>
<evidence type="ECO:0000256" key="1">
    <source>
        <dbReference type="ARBA" id="ARBA00001947"/>
    </source>
</evidence>
<dbReference type="InterPro" id="IPR002125">
    <property type="entry name" value="CMP_dCMP_dom"/>
</dbReference>
<comment type="cofactor">
    <cofactor evidence="1 13 14">
        <name>Zn(2+)</name>
        <dbReference type="ChEBI" id="CHEBI:29105"/>
    </cofactor>
</comment>
<dbReference type="AlphaFoldDB" id="A0A0W0VL93"/>
<dbReference type="InterPro" id="IPR050202">
    <property type="entry name" value="Cyt/Deoxycyt_deaminase"/>
</dbReference>
<evidence type="ECO:0000256" key="2">
    <source>
        <dbReference type="ARBA" id="ARBA00003949"/>
    </source>
</evidence>
<feature type="binding site" evidence="13">
    <location>
        <position position="91"/>
    </location>
    <ligand>
        <name>Zn(2+)</name>
        <dbReference type="ChEBI" id="CHEBI:29105"/>
        <note>catalytic</note>
    </ligand>
</feature>
<protein>
    <recommendedName>
        <fullName evidence="5 14">Cytidine deaminase</fullName>
        <ecNumber evidence="4 14">3.5.4.5</ecNumber>
    </recommendedName>
    <alternativeName>
        <fullName evidence="9 14">Cytidine aminohydrolase</fullName>
    </alternativeName>
</protein>
<evidence type="ECO:0000313" key="17">
    <source>
        <dbReference type="Proteomes" id="UP000054761"/>
    </source>
</evidence>
<dbReference type="PANTHER" id="PTHR11644">
    <property type="entry name" value="CYTIDINE DEAMINASE"/>
    <property type="match status" value="1"/>
</dbReference>
<dbReference type="OrthoDB" id="9795347at2"/>
<dbReference type="GO" id="GO:0072527">
    <property type="term" value="P:pyrimidine-containing compound metabolic process"/>
    <property type="evidence" value="ECO:0007669"/>
    <property type="project" value="UniProtKB-ARBA"/>
</dbReference>
<evidence type="ECO:0000256" key="9">
    <source>
        <dbReference type="ARBA" id="ARBA00032005"/>
    </source>
</evidence>
<evidence type="ECO:0000256" key="14">
    <source>
        <dbReference type="RuleBase" id="RU364006"/>
    </source>
</evidence>
<dbReference type="Gene3D" id="3.40.140.10">
    <property type="entry name" value="Cytidine Deaminase, domain 2"/>
    <property type="match status" value="1"/>
</dbReference>
<comment type="similarity">
    <text evidence="3 14">Belongs to the cytidine and deoxycytidylate deaminase family.</text>
</comment>
<evidence type="ECO:0000256" key="6">
    <source>
        <dbReference type="ARBA" id="ARBA00022723"/>
    </source>
</evidence>
<dbReference type="PROSITE" id="PS51747">
    <property type="entry name" value="CYT_DCMP_DEAMINASES_2"/>
    <property type="match status" value="1"/>
</dbReference>
<evidence type="ECO:0000313" key="16">
    <source>
        <dbReference type="EMBL" id="KTD20852.1"/>
    </source>
</evidence>
<dbReference type="GO" id="GO:0055086">
    <property type="term" value="P:nucleobase-containing small molecule metabolic process"/>
    <property type="evidence" value="ECO:0007669"/>
    <property type="project" value="UniProtKB-ARBA"/>
</dbReference>
<dbReference type="STRING" id="454.Lisr_1642"/>
<name>A0A0W0VL93_9GAMM</name>
<dbReference type="Pfam" id="PF00383">
    <property type="entry name" value="dCMP_cyt_deam_1"/>
    <property type="match status" value="1"/>
</dbReference>
<comment type="catalytic activity">
    <reaction evidence="11 14">
        <text>cytidine + H2O + H(+) = uridine + NH4(+)</text>
        <dbReference type="Rhea" id="RHEA:16069"/>
        <dbReference type="ChEBI" id="CHEBI:15377"/>
        <dbReference type="ChEBI" id="CHEBI:15378"/>
        <dbReference type="ChEBI" id="CHEBI:16704"/>
        <dbReference type="ChEBI" id="CHEBI:17562"/>
        <dbReference type="ChEBI" id="CHEBI:28938"/>
        <dbReference type="EC" id="3.5.4.5"/>
    </reaction>
</comment>
<dbReference type="EC" id="3.5.4.5" evidence="4 14"/>
<dbReference type="GO" id="GO:0042802">
    <property type="term" value="F:identical protein binding"/>
    <property type="evidence" value="ECO:0007669"/>
    <property type="project" value="UniProtKB-ARBA"/>
</dbReference>
<reference evidence="16 17" key="1">
    <citation type="submission" date="2015-11" db="EMBL/GenBank/DDBJ databases">
        <title>Genomic analysis of 38 Legionella species identifies large and diverse effector repertoires.</title>
        <authorList>
            <person name="Burstein D."/>
            <person name="Amaro F."/>
            <person name="Zusman T."/>
            <person name="Lifshitz Z."/>
            <person name="Cohen O."/>
            <person name="Gilbert J.A."/>
            <person name="Pupko T."/>
            <person name="Shuman H.A."/>
            <person name="Segal G."/>
        </authorList>
    </citation>
    <scope>NUCLEOTIDE SEQUENCE [LARGE SCALE GENOMIC DNA]</scope>
    <source>
        <strain evidence="16 17">Bercovier 4</strain>
    </source>
</reference>
<dbReference type="PATRIC" id="fig|454.4.peg.1784"/>
<comment type="caution">
    <text evidence="16">The sequence shown here is derived from an EMBL/GenBank/DDBJ whole genome shotgun (WGS) entry which is preliminary data.</text>
</comment>
<dbReference type="EMBL" id="LNYH01000095">
    <property type="protein sequence ID" value="KTD20852.1"/>
    <property type="molecule type" value="Genomic_DNA"/>
</dbReference>